<dbReference type="OrthoDB" id="9761899at2"/>
<dbReference type="SUPFAM" id="SSF52833">
    <property type="entry name" value="Thioredoxin-like"/>
    <property type="match status" value="1"/>
</dbReference>
<dbReference type="CDD" id="cd02980">
    <property type="entry name" value="TRX_Fd_family"/>
    <property type="match status" value="1"/>
</dbReference>
<dbReference type="EMBL" id="LGCL01000021">
    <property type="protein sequence ID" value="KPL77819.1"/>
    <property type="molecule type" value="Genomic_DNA"/>
</dbReference>
<comment type="caution">
    <text evidence="1">The sequence shown here is derived from an EMBL/GenBank/DDBJ whole genome shotgun (WGS) entry which is preliminary data.</text>
</comment>
<dbReference type="Gene3D" id="3.40.30.10">
    <property type="entry name" value="Glutaredoxin"/>
    <property type="match status" value="1"/>
</dbReference>
<dbReference type="RefSeq" id="WP_075062465.1">
    <property type="nucleotide sequence ID" value="NZ_LGCL01000021.1"/>
</dbReference>
<name>A0A0P6XC40_9CHLR</name>
<evidence type="ECO:0000313" key="2">
    <source>
        <dbReference type="Proteomes" id="UP000050417"/>
    </source>
</evidence>
<gene>
    <name evidence="1" type="ORF">ADN00_08000</name>
</gene>
<dbReference type="InterPro" id="IPR036249">
    <property type="entry name" value="Thioredoxin-like_sf"/>
</dbReference>
<sequence>MSDQNTGYPKRKIFICSNGSCIDSSVSRDIYAQLTSLIQEHGLDSFDAPRQVKCALSGCLDRCINGPVMVVHPDGIWYERVTPQVLAQIFNQHILHDQPVEEYIFRKSKPAGDH</sequence>
<accession>A0A0P6XC40</accession>
<organism evidence="1 2">
    <name type="scientific">Ornatilinea apprima</name>
    <dbReference type="NCBI Taxonomy" id="1134406"/>
    <lineage>
        <taxon>Bacteria</taxon>
        <taxon>Bacillati</taxon>
        <taxon>Chloroflexota</taxon>
        <taxon>Anaerolineae</taxon>
        <taxon>Anaerolineales</taxon>
        <taxon>Anaerolineaceae</taxon>
        <taxon>Ornatilinea</taxon>
    </lineage>
</organism>
<evidence type="ECO:0008006" key="3">
    <source>
        <dbReference type="Google" id="ProtNLM"/>
    </source>
</evidence>
<proteinExistence type="predicted"/>
<dbReference type="STRING" id="1134406.ADN00_08000"/>
<protein>
    <recommendedName>
        <fullName evidence="3">Ferredoxin</fullName>
    </recommendedName>
</protein>
<dbReference type="Proteomes" id="UP000050417">
    <property type="component" value="Unassembled WGS sequence"/>
</dbReference>
<evidence type="ECO:0000313" key="1">
    <source>
        <dbReference type="EMBL" id="KPL77819.1"/>
    </source>
</evidence>
<reference evidence="1 2" key="1">
    <citation type="submission" date="2015-07" db="EMBL/GenBank/DDBJ databases">
        <title>Genome sequence of Ornatilinea apprima DSM 23815.</title>
        <authorList>
            <person name="Hemp J."/>
            <person name="Ward L.M."/>
            <person name="Pace L.A."/>
            <person name="Fischer W.W."/>
        </authorList>
    </citation>
    <scope>NUCLEOTIDE SEQUENCE [LARGE SCALE GENOMIC DNA]</scope>
    <source>
        <strain evidence="1 2">P3M-1</strain>
    </source>
</reference>
<dbReference type="AlphaFoldDB" id="A0A0P6XC40"/>
<keyword evidence="2" id="KW-1185">Reference proteome</keyword>